<feature type="transmembrane region" description="Helical" evidence="10">
    <location>
        <begin position="52"/>
        <end position="78"/>
    </location>
</feature>
<evidence type="ECO:0000256" key="2">
    <source>
        <dbReference type="ARBA" id="ARBA00007809"/>
    </source>
</evidence>
<evidence type="ECO:0000313" key="11">
    <source>
        <dbReference type="EMBL" id="KAK7272950.1"/>
    </source>
</evidence>
<feature type="transmembrane region" description="Helical" evidence="10">
    <location>
        <begin position="207"/>
        <end position="229"/>
    </location>
</feature>
<evidence type="ECO:0000256" key="1">
    <source>
        <dbReference type="ARBA" id="ARBA00004651"/>
    </source>
</evidence>
<evidence type="ECO:0000256" key="3">
    <source>
        <dbReference type="ARBA" id="ARBA00022448"/>
    </source>
</evidence>
<evidence type="ECO:0000256" key="10">
    <source>
        <dbReference type="RuleBase" id="RU910715"/>
    </source>
</evidence>
<reference evidence="11 12" key="1">
    <citation type="submission" date="2024-01" db="EMBL/GenBank/DDBJ databases">
        <title>The genomes of 5 underutilized Papilionoideae crops provide insights into root nodulation and disease resistanc.</title>
        <authorList>
            <person name="Yuan L."/>
        </authorList>
    </citation>
    <scope>NUCLEOTIDE SEQUENCE [LARGE SCALE GENOMIC DNA]</scope>
    <source>
        <strain evidence="11">ZHUSHIDOU_FW_LH</strain>
        <tissue evidence="11">Leaf</tissue>
    </source>
</reference>
<dbReference type="AlphaFoldDB" id="A0AAN9IDD8"/>
<keyword evidence="6 10" id="KW-0812">Transmembrane</keyword>
<comment type="function">
    <text evidence="10">Mediates both low-affinity uptake and efflux of sugar across the membrane.</text>
</comment>
<accession>A0AAN9IDD8</accession>
<feature type="transmembrane region" description="Helical" evidence="10">
    <location>
        <begin position="148"/>
        <end position="168"/>
    </location>
</feature>
<gene>
    <name evidence="11" type="ORF">RIF29_13995</name>
</gene>
<protein>
    <recommendedName>
        <fullName evidence="10">Bidirectional sugar transporter SWEET</fullName>
    </recommendedName>
</protein>
<dbReference type="FunFam" id="1.20.1280.290:FF:000001">
    <property type="entry name" value="Bidirectional sugar transporter SWEET"/>
    <property type="match status" value="1"/>
</dbReference>
<evidence type="ECO:0000256" key="9">
    <source>
        <dbReference type="ARBA" id="ARBA00023136"/>
    </source>
</evidence>
<name>A0AAN9IDD8_CROPI</name>
<comment type="similarity">
    <text evidence="2 10">Belongs to the SWEET sugar transporter family.</text>
</comment>
<organism evidence="11 12">
    <name type="scientific">Crotalaria pallida</name>
    <name type="common">Smooth rattlebox</name>
    <name type="synonym">Crotalaria striata</name>
    <dbReference type="NCBI Taxonomy" id="3830"/>
    <lineage>
        <taxon>Eukaryota</taxon>
        <taxon>Viridiplantae</taxon>
        <taxon>Streptophyta</taxon>
        <taxon>Embryophyta</taxon>
        <taxon>Tracheophyta</taxon>
        <taxon>Spermatophyta</taxon>
        <taxon>Magnoliopsida</taxon>
        <taxon>eudicotyledons</taxon>
        <taxon>Gunneridae</taxon>
        <taxon>Pentapetalae</taxon>
        <taxon>rosids</taxon>
        <taxon>fabids</taxon>
        <taxon>Fabales</taxon>
        <taxon>Fabaceae</taxon>
        <taxon>Papilionoideae</taxon>
        <taxon>50 kb inversion clade</taxon>
        <taxon>genistoids sensu lato</taxon>
        <taxon>core genistoids</taxon>
        <taxon>Crotalarieae</taxon>
        <taxon>Crotalaria</taxon>
    </lineage>
</organism>
<dbReference type="Gene3D" id="1.20.1280.290">
    <property type="match status" value="2"/>
</dbReference>
<dbReference type="Pfam" id="PF03083">
    <property type="entry name" value="MtN3_slv"/>
    <property type="match status" value="2"/>
</dbReference>
<keyword evidence="3 10" id="KW-0813">Transport</keyword>
<keyword evidence="4" id="KW-1003">Cell membrane</keyword>
<dbReference type="InterPro" id="IPR047664">
    <property type="entry name" value="SWEET"/>
</dbReference>
<dbReference type="EMBL" id="JAYWIO010000003">
    <property type="protein sequence ID" value="KAK7272950.1"/>
    <property type="molecule type" value="Genomic_DNA"/>
</dbReference>
<proteinExistence type="inferred from homology"/>
<comment type="caution">
    <text evidence="11">The sequence shown here is derived from an EMBL/GenBank/DDBJ whole genome shotgun (WGS) entry which is preliminary data.</text>
</comment>
<keyword evidence="5 10" id="KW-0762">Sugar transport</keyword>
<keyword evidence="8 10" id="KW-1133">Transmembrane helix</keyword>
<dbReference type="InterPro" id="IPR004316">
    <property type="entry name" value="SWEET_rpt"/>
</dbReference>
<dbReference type="Proteomes" id="UP001372338">
    <property type="component" value="Unassembled WGS sequence"/>
</dbReference>
<dbReference type="GO" id="GO:0051119">
    <property type="term" value="F:sugar transmembrane transporter activity"/>
    <property type="evidence" value="ECO:0007669"/>
    <property type="project" value="InterPro"/>
</dbReference>
<keyword evidence="7" id="KW-0677">Repeat</keyword>
<evidence type="ECO:0000256" key="5">
    <source>
        <dbReference type="ARBA" id="ARBA00022597"/>
    </source>
</evidence>
<keyword evidence="12" id="KW-1185">Reference proteome</keyword>
<dbReference type="PANTHER" id="PTHR10791">
    <property type="entry name" value="RAG1-ACTIVATING PROTEIN 1"/>
    <property type="match status" value="1"/>
</dbReference>
<keyword evidence="9 10" id="KW-0472">Membrane</keyword>
<dbReference type="GO" id="GO:0008515">
    <property type="term" value="F:sucrose transmembrane transporter activity"/>
    <property type="evidence" value="ECO:0007669"/>
    <property type="project" value="UniProtKB-ARBA"/>
</dbReference>
<evidence type="ECO:0000256" key="8">
    <source>
        <dbReference type="ARBA" id="ARBA00022989"/>
    </source>
</evidence>
<dbReference type="PANTHER" id="PTHR10791:SF134">
    <property type="entry name" value="BIDIRECTIONAL SUGAR TRANSPORTER SWEET9"/>
    <property type="match status" value="1"/>
</dbReference>
<evidence type="ECO:0000313" key="12">
    <source>
        <dbReference type="Proteomes" id="UP001372338"/>
    </source>
</evidence>
<feature type="transmembrane region" description="Helical" evidence="10">
    <location>
        <begin position="174"/>
        <end position="195"/>
    </location>
</feature>
<evidence type="ECO:0000256" key="7">
    <source>
        <dbReference type="ARBA" id="ARBA00022737"/>
    </source>
</evidence>
<dbReference type="GO" id="GO:0005886">
    <property type="term" value="C:plasma membrane"/>
    <property type="evidence" value="ECO:0007669"/>
    <property type="project" value="UniProtKB-SubCell"/>
</dbReference>
<comment type="subcellular location">
    <subcellularLocation>
        <location evidence="1 10">Cell membrane</location>
        <topology evidence="1 10">Multi-pass membrane protein</topology>
    </subcellularLocation>
</comment>
<evidence type="ECO:0000256" key="6">
    <source>
        <dbReference type="ARBA" id="ARBA00022692"/>
    </source>
</evidence>
<feature type="transmembrane region" description="Helical" evidence="10">
    <location>
        <begin position="113"/>
        <end position="136"/>
    </location>
</feature>
<dbReference type="FunFam" id="1.20.1280.290:FF:000003">
    <property type="entry name" value="Bidirectional sugar transporter SWEET"/>
    <property type="match status" value="1"/>
</dbReference>
<feature type="transmembrane region" description="Helical" evidence="10">
    <location>
        <begin position="235"/>
        <end position="256"/>
    </location>
</feature>
<sequence length="303" mass="34349">MEVTKPNHFRSWLKHIYCILLIIPHKRHNIFTKTLLPNSSISKMISLSEHEMVLIFGVLGNIVSFLVFLAPLPTFYKIFKNKSSEGFQSIPYVVALLSALLLLYYGFLKTNAILIITINAIGIAIEISYLILYTVYGTKKQKISTLTMVLISDVGGFGLTLLVSVFVFKGINRVHAVGWICAVFNIAVFAAPLSIMRKVITTKSVEYMPFSLSVFLTLCATTWFFYGLFDKDYYIMIPNVLGFLFGIAQMILYLIYKDAKKNGETHCTEQQKELEGYVNSTHHCCNGTKLDFPSEKEMKENIV</sequence>
<feature type="transmembrane region" description="Helical" evidence="10">
    <location>
        <begin position="90"/>
        <end position="107"/>
    </location>
</feature>
<evidence type="ECO:0000256" key="4">
    <source>
        <dbReference type="ARBA" id="ARBA00022475"/>
    </source>
</evidence>